<dbReference type="AlphaFoldDB" id="A0A1Z4MWQ0"/>
<accession>A0A1Z4MWQ0</accession>
<gene>
    <name evidence="3" type="ORF">NIES37_18540</name>
</gene>
<evidence type="ECO:0000313" key="3">
    <source>
        <dbReference type="EMBL" id="BAY97906.1"/>
    </source>
</evidence>
<protein>
    <submittedName>
        <fullName evidence="3">Abortive infection protein</fullName>
    </submittedName>
</protein>
<keyword evidence="4" id="KW-1185">Reference proteome</keyword>
<dbReference type="InterPro" id="IPR003675">
    <property type="entry name" value="Rce1/LyrA-like_dom"/>
</dbReference>
<dbReference type="KEGG" id="ttq:NIES37_18540"/>
<name>A0A1Z4MWQ0_9CYAN</name>
<keyword evidence="1" id="KW-0812">Transmembrane</keyword>
<feature type="domain" description="CAAX prenyl protease 2/Lysostaphin resistance protein A-like" evidence="2">
    <location>
        <begin position="70"/>
        <end position="170"/>
    </location>
</feature>
<dbReference type="GO" id="GO:0080120">
    <property type="term" value="P:CAAX-box protein maturation"/>
    <property type="evidence" value="ECO:0007669"/>
    <property type="project" value="UniProtKB-ARBA"/>
</dbReference>
<dbReference type="GO" id="GO:0004175">
    <property type="term" value="F:endopeptidase activity"/>
    <property type="evidence" value="ECO:0007669"/>
    <property type="project" value="UniProtKB-ARBA"/>
</dbReference>
<organism evidence="3 4">
    <name type="scientific">Tolypothrix tenuis PCC 7101</name>
    <dbReference type="NCBI Taxonomy" id="231146"/>
    <lineage>
        <taxon>Bacteria</taxon>
        <taxon>Bacillati</taxon>
        <taxon>Cyanobacteriota</taxon>
        <taxon>Cyanophyceae</taxon>
        <taxon>Nostocales</taxon>
        <taxon>Tolypothrichaceae</taxon>
        <taxon>Tolypothrix</taxon>
    </lineage>
</organism>
<feature type="transmembrane region" description="Helical" evidence="1">
    <location>
        <begin position="133"/>
        <end position="153"/>
    </location>
</feature>
<evidence type="ECO:0000259" key="2">
    <source>
        <dbReference type="Pfam" id="PF02517"/>
    </source>
</evidence>
<sequence>MQNHLNKLFNLKVIHRLRKAISTIPDSRFWLNNVLVLLGVYTIISLPFGLSLGFLKFGFVELPIGEILKILAICLFTPAITEEIFFRVFFLPHVTEDVSQTTKWLWGFISLVIFIIYHPLNALTAYPAGFPTFMNLAFLFMAAILGIVCTIAYLQSGSLWSSVVMHWIIVVVWLIFFGGYERLNAGLN</sequence>
<dbReference type="Pfam" id="PF02517">
    <property type="entry name" value="Rce1-like"/>
    <property type="match status" value="1"/>
</dbReference>
<dbReference type="EMBL" id="AP018248">
    <property type="protein sequence ID" value="BAY97906.1"/>
    <property type="molecule type" value="Genomic_DNA"/>
</dbReference>
<dbReference type="Proteomes" id="UP000218785">
    <property type="component" value="Chromosome"/>
</dbReference>
<evidence type="ECO:0000256" key="1">
    <source>
        <dbReference type="SAM" id="Phobius"/>
    </source>
</evidence>
<keyword evidence="1" id="KW-0472">Membrane</keyword>
<reference evidence="3 4" key="1">
    <citation type="submission" date="2017-06" db="EMBL/GenBank/DDBJ databases">
        <title>Genome sequencing of cyanobaciteial culture collection at National Institute for Environmental Studies (NIES).</title>
        <authorList>
            <person name="Hirose Y."/>
            <person name="Shimura Y."/>
            <person name="Fujisawa T."/>
            <person name="Nakamura Y."/>
            <person name="Kawachi M."/>
        </authorList>
    </citation>
    <scope>NUCLEOTIDE SEQUENCE [LARGE SCALE GENOMIC DNA]</scope>
    <source>
        <strain evidence="3 4">NIES-37</strain>
    </source>
</reference>
<proteinExistence type="predicted"/>
<evidence type="ECO:0000313" key="4">
    <source>
        <dbReference type="Proteomes" id="UP000218785"/>
    </source>
</evidence>
<feature type="transmembrane region" description="Helical" evidence="1">
    <location>
        <begin position="104"/>
        <end position="126"/>
    </location>
</feature>
<dbReference type="RefSeq" id="WP_096574936.1">
    <property type="nucleotide sequence ID" value="NZ_CAWNJS010000001.1"/>
</dbReference>
<feature type="transmembrane region" description="Helical" evidence="1">
    <location>
        <begin position="159"/>
        <end position="180"/>
    </location>
</feature>
<feature type="transmembrane region" description="Helical" evidence="1">
    <location>
        <begin position="67"/>
        <end position="92"/>
    </location>
</feature>
<feature type="transmembrane region" description="Helical" evidence="1">
    <location>
        <begin position="34"/>
        <end position="55"/>
    </location>
</feature>
<keyword evidence="1" id="KW-1133">Transmembrane helix</keyword>